<dbReference type="AlphaFoldDB" id="A0A9X3ADI6"/>
<dbReference type="PANTHER" id="PTHR30386:SF24">
    <property type="entry name" value="MULTIDRUG RESISTANCE EFFLUX PUMP"/>
    <property type="match status" value="1"/>
</dbReference>
<dbReference type="InterPro" id="IPR058625">
    <property type="entry name" value="MdtA-like_BSH"/>
</dbReference>
<dbReference type="Gene3D" id="2.40.30.170">
    <property type="match status" value="1"/>
</dbReference>
<sequence length="334" mass="36151">MSKQQKISILVVVLLLAGGYWWWWHQGREDTDNAYVKADIVSLMSRVAGTVTATPAPANRLVAEGDVLLQLDPALYQARLDEARAVQAEAEARLVHLADRENAQQSQIVAARASVAAADAEWRRTVQQADRLLQLMGKQYVSQDDLDAAELNKAAAQARLNQAKAQLAAQQANLVTLTGEKPQLAADVAKAAAAVKRAQLELDYTTIRAPRAGIVTSRQVQVGQSVEPGIRLLSLVTQPIWVYANFKETQVADMAVGQAVDIHVDALGGKVLKGHIDSFFAATGSEFALLPPQNATGNFTKVIQRLPVKILFDDGQDLSAVRPGMSLEVTVFTE</sequence>
<keyword evidence="2" id="KW-0175">Coiled coil</keyword>
<dbReference type="InterPro" id="IPR050739">
    <property type="entry name" value="MFP"/>
</dbReference>
<keyword evidence="3" id="KW-0812">Transmembrane</keyword>
<dbReference type="Proteomes" id="UP001147830">
    <property type="component" value="Unassembled WGS sequence"/>
</dbReference>
<organism evidence="5 6">
    <name type="scientific">Thalassolituus pacificus</name>
    <dbReference type="NCBI Taxonomy" id="2975440"/>
    <lineage>
        <taxon>Bacteria</taxon>
        <taxon>Pseudomonadati</taxon>
        <taxon>Pseudomonadota</taxon>
        <taxon>Gammaproteobacteria</taxon>
        <taxon>Oceanospirillales</taxon>
        <taxon>Oceanospirillaceae</taxon>
        <taxon>Thalassolituus</taxon>
    </lineage>
</organism>
<evidence type="ECO:0000256" key="1">
    <source>
        <dbReference type="ARBA" id="ARBA00009477"/>
    </source>
</evidence>
<feature type="coiled-coil region" evidence="2">
    <location>
        <begin position="146"/>
        <end position="180"/>
    </location>
</feature>
<evidence type="ECO:0000313" key="6">
    <source>
        <dbReference type="Proteomes" id="UP001147830"/>
    </source>
</evidence>
<reference evidence="5" key="2">
    <citation type="submission" date="2022-08" db="EMBL/GenBank/DDBJ databases">
        <authorList>
            <person name="Dong C."/>
        </authorList>
    </citation>
    <scope>NUCLEOTIDE SEQUENCE</scope>
    <source>
        <strain evidence="5">59MF3M-4</strain>
    </source>
</reference>
<gene>
    <name evidence="5" type="ORF">NYR02_01010</name>
</gene>
<reference evidence="5" key="1">
    <citation type="journal article" date="2022" name="Front. Microbiol.">
        <title>Genome-based taxonomic rearrangement of Oceanobacter-related bacteria including the description of Thalassolituus hydrocarbonoclasticus sp. nov. and Thalassolituus pacificus sp. nov. and emended description of the genus Thalassolituus.</title>
        <authorList>
            <person name="Dong C."/>
            <person name="Wei L."/>
            <person name="Wang J."/>
            <person name="Lai Q."/>
            <person name="Huang Z."/>
            <person name="Shao Z."/>
        </authorList>
    </citation>
    <scope>NUCLEOTIDE SEQUENCE</scope>
    <source>
        <strain evidence="5">59MF3M-4</strain>
    </source>
</reference>
<evidence type="ECO:0000313" key="5">
    <source>
        <dbReference type="EMBL" id="MCT7357602.1"/>
    </source>
</evidence>
<protein>
    <submittedName>
        <fullName evidence="5">HlyD family secretion protein</fullName>
    </submittedName>
</protein>
<name>A0A9X3ADI6_9GAMM</name>
<feature type="domain" description="Multidrug resistance protein MdtA-like barrel-sandwich hybrid" evidence="4">
    <location>
        <begin position="40"/>
        <end position="233"/>
    </location>
</feature>
<keyword evidence="6" id="KW-1185">Reference proteome</keyword>
<dbReference type="PANTHER" id="PTHR30386">
    <property type="entry name" value="MEMBRANE FUSION SUBUNIT OF EMRAB-TOLC MULTIDRUG EFFLUX PUMP"/>
    <property type="match status" value="1"/>
</dbReference>
<dbReference type="Pfam" id="PF25917">
    <property type="entry name" value="BSH_RND"/>
    <property type="match status" value="1"/>
</dbReference>
<evidence type="ECO:0000256" key="3">
    <source>
        <dbReference type="SAM" id="Phobius"/>
    </source>
</evidence>
<evidence type="ECO:0000256" key="2">
    <source>
        <dbReference type="SAM" id="Coils"/>
    </source>
</evidence>
<keyword evidence="3" id="KW-0472">Membrane</keyword>
<dbReference type="Gene3D" id="1.10.287.470">
    <property type="entry name" value="Helix hairpin bin"/>
    <property type="match status" value="2"/>
</dbReference>
<dbReference type="GO" id="GO:0055085">
    <property type="term" value="P:transmembrane transport"/>
    <property type="evidence" value="ECO:0007669"/>
    <property type="project" value="InterPro"/>
</dbReference>
<keyword evidence="3" id="KW-1133">Transmembrane helix</keyword>
<dbReference type="RefSeq" id="WP_260974535.1">
    <property type="nucleotide sequence ID" value="NZ_JAOANI010000002.1"/>
</dbReference>
<dbReference type="SUPFAM" id="SSF111369">
    <property type="entry name" value="HlyD-like secretion proteins"/>
    <property type="match status" value="2"/>
</dbReference>
<comment type="similarity">
    <text evidence="1">Belongs to the membrane fusion protein (MFP) (TC 8.A.1) family.</text>
</comment>
<comment type="caution">
    <text evidence="5">The sequence shown here is derived from an EMBL/GenBank/DDBJ whole genome shotgun (WGS) entry which is preliminary data.</text>
</comment>
<accession>A0A9X3ADI6</accession>
<proteinExistence type="inferred from homology"/>
<dbReference type="Gene3D" id="2.40.50.100">
    <property type="match status" value="1"/>
</dbReference>
<dbReference type="EMBL" id="JAOANI010000002">
    <property type="protein sequence ID" value="MCT7357602.1"/>
    <property type="molecule type" value="Genomic_DNA"/>
</dbReference>
<evidence type="ECO:0000259" key="4">
    <source>
        <dbReference type="Pfam" id="PF25917"/>
    </source>
</evidence>
<feature type="transmembrane region" description="Helical" evidence="3">
    <location>
        <begin position="7"/>
        <end position="24"/>
    </location>
</feature>